<dbReference type="InterPro" id="IPR036390">
    <property type="entry name" value="WH_DNA-bd_sf"/>
</dbReference>
<comment type="similarity">
    <text evidence="1">Belongs to the ROK (NagC/XylR) family.</text>
</comment>
<dbReference type="EMBL" id="JASHIF010000002">
    <property type="protein sequence ID" value="MDI9857754.1"/>
    <property type="molecule type" value="Genomic_DNA"/>
</dbReference>
<evidence type="ECO:0000313" key="2">
    <source>
        <dbReference type="EMBL" id="MDI9857754.1"/>
    </source>
</evidence>
<gene>
    <name evidence="2" type="ORF">QM524_00910</name>
</gene>
<keyword evidence="3" id="KW-1185">Reference proteome</keyword>
<dbReference type="PANTHER" id="PTHR18964">
    <property type="entry name" value="ROK (REPRESSOR, ORF, KINASE) FAMILY"/>
    <property type="match status" value="1"/>
</dbReference>
<dbReference type="Proteomes" id="UP001236507">
    <property type="component" value="Unassembled WGS sequence"/>
</dbReference>
<reference evidence="2 3" key="1">
    <citation type="submission" date="2023-05" db="EMBL/GenBank/DDBJ databases">
        <title>Novel species of genus Flectobacillus isolated from stream in China.</title>
        <authorList>
            <person name="Lu H."/>
        </authorList>
    </citation>
    <scope>NUCLEOTIDE SEQUENCE [LARGE SCALE GENOMIC DNA]</scope>
    <source>
        <strain evidence="2 3">KCTC 42575</strain>
    </source>
</reference>
<protein>
    <submittedName>
        <fullName evidence="2">ROK family protein</fullName>
    </submittedName>
</protein>
<dbReference type="PANTHER" id="PTHR18964:SF149">
    <property type="entry name" value="BIFUNCTIONAL UDP-N-ACETYLGLUCOSAMINE 2-EPIMERASE_N-ACETYLMANNOSAMINE KINASE"/>
    <property type="match status" value="1"/>
</dbReference>
<dbReference type="SUPFAM" id="SSF46785">
    <property type="entry name" value="Winged helix' DNA-binding domain"/>
    <property type="match status" value="1"/>
</dbReference>
<comment type="caution">
    <text evidence="2">The sequence shown here is derived from an EMBL/GenBank/DDBJ whole genome shotgun (WGS) entry which is preliminary data.</text>
</comment>
<dbReference type="SUPFAM" id="SSF53067">
    <property type="entry name" value="Actin-like ATPase domain"/>
    <property type="match status" value="1"/>
</dbReference>
<organism evidence="2 3">
    <name type="scientific">Flectobacillus roseus</name>
    <dbReference type="NCBI Taxonomy" id="502259"/>
    <lineage>
        <taxon>Bacteria</taxon>
        <taxon>Pseudomonadati</taxon>
        <taxon>Bacteroidota</taxon>
        <taxon>Cytophagia</taxon>
        <taxon>Cytophagales</taxon>
        <taxon>Flectobacillaceae</taxon>
        <taxon>Flectobacillus</taxon>
    </lineage>
</organism>
<dbReference type="InterPro" id="IPR000600">
    <property type="entry name" value="ROK"/>
</dbReference>
<dbReference type="Gene3D" id="1.10.10.10">
    <property type="entry name" value="Winged helix-like DNA-binding domain superfamily/Winged helix DNA-binding domain"/>
    <property type="match status" value="1"/>
</dbReference>
<evidence type="ECO:0000313" key="3">
    <source>
        <dbReference type="Proteomes" id="UP001236507"/>
    </source>
</evidence>
<proteinExistence type="inferred from homology"/>
<dbReference type="Gene3D" id="3.30.420.40">
    <property type="match status" value="2"/>
</dbReference>
<evidence type="ECO:0000256" key="1">
    <source>
        <dbReference type="ARBA" id="ARBA00006479"/>
    </source>
</evidence>
<dbReference type="RefSeq" id="WP_283343068.1">
    <property type="nucleotide sequence ID" value="NZ_JASHIF010000002.1"/>
</dbReference>
<name>A0ABT6Y2R2_9BACT</name>
<dbReference type="Pfam" id="PF00480">
    <property type="entry name" value="ROK"/>
    <property type="match status" value="1"/>
</dbReference>
<sequence length="411" mass="45088">MSDLYKSAPDSEIVERESIVDLKKNKLKKKLLQHLYNGGNFTIAQLTKQLHTSVPSVTALVEELINEKWVIEVGIAEVQLGRKPTLYSLNPYERFVLALDINTYQSKAYILNLQNKVMYSDDIPVCIDGDSPIADQLIRAVEKFLAISAYRVEHFVGISVSMPGLINPRTGLNYTYPHVVADGGSLVYLMKSALHLPVFIINDTQAITLGEHHFGLAKDMQHAITVNMDWGGVGFGVLVNGQVLQGESGFAGELGHIQVRPDGELCHCGKVGCLDTVTKASYLIKRIKELLKEGRVSQLANKNIDQIDIEMVIEVANRGDGLAIDLLHDIGKEMGKGLAIAVHLLNPKSIIINGALAKAGKFISNPIEQAIYKYCLADYKENLSIVISELGESAKVLGLQAYALNKVLAED</sequence>
<accession>A0ABT6Y2R2</accession>
<dbReference type="InterPro" id="IPR043129">
    <property type="entry name" value="ATPase_NBD"/>
</dbReference>
<dbReference type="InterPro" id="IPR036388">
    <property type="entry name" value="WH-like_DNA-bd_sf"/>
</dbReference>